<dbReference type="InterPro" id="IPR000357">
    <property type="entry name" value="HEAT"/>
</dbReference>
<dbReference type="GO" id="GO:0016491">
    <property type="term" value="F:oxidoreductase activity"/>
    <property type="evidence" value="ECO:0007669"/>
    <property type="project" value="TreeGrafter"/>
</dbReference>
<keyword evidence="7" id="KW-1185">Reference proteome</keyword>
<dbReference type="Pfam" id="PF02985">
    <property type="entry name" value="HEAT"/>
    <property type="match status" value="1"/>
</dbReference>
<dbReference type="HOGENOM" id="CLU_625131_0_0_3"/>
<dbReference type="Pfam" id="PF13646">
    <property type="entry name" value="HEAT_2"/>
    <property type="match status" value="1"/>
</dbReference>
<keyword evidence="5" id="KW-0732">Signal</keyword>
<evidence type="ECO:0000313" key="6">
    <source>
        <dbReference type="EMBL" id="AFY94050.1"/>
    </source>
</evidence>
<dbReference type="PROSITE" id="PS50077">
    <property type="entry name" value="HEAT_REPEAT"/>
    <property type="match status" value="2"/>
</dbReference>
<dbReference type="InterPro" id="IPR011989">
    <property type="entry name" value="ARM-like"/>
</dbReference>
<name>K9UGV6_CHAP6</name>
<dbReference type="AlphaFoldDB" id="K9UGV6"/>
<evidence type="ECO:0000256" key="4">
    <source>
        <dbReference type="ARBA" id="ARBA00045876"/>
    </source>
</evidence>
<dbReference type="SUPFAM" id="SSF48371">
    <property type="entry name" value="ARM repeat"/>
    <property type="match status" value="1"/>
</dbReference>
<keyword evidence="3" id="KW-0605">Phycobilisome</keyword>
<dbReference type="Proteomes" id="UP000010366">
    <property type="component" value="Chromosome"/>
</dbReference>
<evidence type="ECO:0000313" key="7">
    <source>
        <dbReference type="Proteomes" id="UP000010366"/>
    </source>
</evidence>
<proteinExistence type="predicted"/>
<feature type="signal peptide" evidence="5">
    <location>
        <begin position="1"/>
        <end position="21"/>
    </location>
</feature>
<accession>K9UGV6</accession>
<keyword evidence="1" id="KW-0042">Antenna complex</keyword>
<dbReference type="PANTHER" id="PTHR12697">
    <property type="entry name" value="PBS LYASE HEAT-LIKE PROTEIN"/>
    <property type="match status" value="1"/>
</dbReference>
<dbReference type="STRING" id="1173020.Cha6605_3018"/>
<evidence type="ECO:0000256" key="2">
    <source>
        <dbReference type="ARBA" id="ARBA00022737"/>
    </source>
</evidence>
<feature type="chain" id="PRO_5003937097" evidence="5">
    <location>
        <begin position="22"/>
        <end position="410"/>
    </location>
</feature>
<evidence type="ECO:0000256" key="1">
    <source>
        <dbReference type="ARBA" id="ARBA00022549"/>
    </source>
</evidence>
<dbReference type="InterPro" id="IPR021133">
    <property type="entry name" value="HEAT_type_2"/>
</dbReference>
<reference evidence="6 7" key="1">
    <citation type="submission" date="2012-05" db="EMBL/GenBank/DDBJ databases">
        <title>Finished chromosome of genome of Chamaesiphon sp. PCC 6605.</title>
        <authorList>
            <consortium name="US DOE Joint Genome Institute"/>
            <person name="Gugger M."/>
            <person name="Coursin T."/>
            <person name="Rippka R."/>
            <person name="Tandeau De Marsac N."/>
            <person name="Huntemann M."/>
            <person name="Wei C.-L."/>
            <person name="Han J."/>
            <person name="Detter J.C."/>
            <person name="Han C."/>
            <person name="Tapia R."/>
            <person name="Chen A."/>
            <person name="Kyrpides N."/>
            <person name="Mavromatis K."/>
            <person name="Markowitz V."/>
            <person name="Szeto E."/>
            <person name="Ivanova N."/>
            <person name="Pagani I."/>
            <person name="Pati A."/>
            <person name="Goodwin L."/>
            <person name="Nordberg H.P."/>
            <person name="Cantor M.N."/>
            <person name="Hua S.X."/>
            <person name="Woyke T."/>
            <person name="Kerfeld C.A."/>
        </authorList>
    </citation>
    <scope>NUCLEOTIDE SEQUENCE [LARGE SCALE GENOMIC DNA]</scope>
    <source>
        <strain evidence="7">ATCC 27169 / PCC 6605</strain>
    </source>
</reference>
<evidence type="ECO:0000256" key="5">
    <source>
        <dbReference type="SAM" id="SignalP"/>
    </source>
</evidence>
<dbReference type="OrthoDB" id="499561at2"/>
<dbReference type="Gene3D" id="1.25.10.10">
    <property type="entry name" value="Leucine-rich Repeat Variant"/>
    <property type="match status" value="3"/>
</dbReference>
<keyword evidence="2" id="KW-0677">Repeat</keyword>
<evidence type="ECO:0000256" key="3">
    <source>
        <dbReference type="ARBA" id="ARBA00022738"/>
    </source>
</evidence>
<gene>
    <name evidence="6" type="ORF">Cha6605_3018</name>
</gene>
<dbReference type="InterPro" id="IPR016024">
    <property type="entry name" value="ARM-type_fold"/>
</dbReference>
<dbReference type="KEGG" id="cmp:Cha6605_3018"/>
<organism evidence="6 7">
    <name type="scientific">Chamaesiphon minutus (strain ATCC 27169 / PCC 6605)</name>
    <dbReference type="NCBI Taxonomy" id="1173020"/>
    <lineage>
        <taxon>Bacteria</taxon>
        <taxon>Bacillati</taxon>
        <taxon>Cyanobacteriota</taxon>
        <taxon>Cyanophyceae</taxon>
        <taxon>Gomontiellales</taxon>
        <taxon>Chamaesiphonaceae</taxon>
        <taxon>Chamaesiphon</taxon>
    </lineage>
</organism>
<protein>
    <submittedName>
        <fullName evidence="6">HEAT repeat-containing protein</fullName>
    </submittedName>
</protein>
<dbReference type="PATRIC" id="fig|1173020.3.peg.3446"/>
<dbReference type="eggNOG" id="COG1413">
    <property type="taxonomic scope" value="Bacteria"/>
</dbReference>
<dbReference type="RefSeq" id="WP_015160193.1">
    <property type="nucleotide sequence ID" value="NC_019697.1"/>
</dbReference>
<dbReference type="PANTHER" id="PTHR12697:SF5">
    <property type="entry name" value="DEOXYHYPUSINE HYDROXYLASE"/>
    <property type="match status" value="1"/>
</dbReference>
<comment type="function">
    <text evidence="4">Catalyzes the hydroxylation of the N(6)-(4-aminobutyl)-L-lysine intermediate produced by deoxyhypusine synthase/DHPS on a critical lysine of the eukaryotic translation initiation factor 5A/eIF-5A. This is the second step of the post-translational modification of that lysine into an unusual amino acid residue named hypusine. Hypusination is unique to mature eIF-5A factor and is essential for its function.</text>
</comment>
<sequence length="410" mass="44656">MLKQFLLKLLPVLILSCAQSAGMMDLIRCEFAPPKVMAQQPGDENEEIERLTQQLRLRSDTESNKAVIALGKMGASARFAVRQLFVIIFAGEPEHIRVNASTSIRQIVESSESEISQLLPLLKHLNPDVRANVAAAIGNIGKSNAYLIYQIDVYEKYKKESNPTVRANLATIVKQIENSGRIADSQLIPLLKDLNSLVRANAALAISNQERSARSNISQLIPLFQDSDATVRANAVASVRNMGKAAKSTIPQILPLLKDSDSTVRANAALTIGEIGGVTKSTISQILPLLKDSDSYVRLCAVLAVGDMKKHTKSIALQVLPLLQDSDSTVRYGAVIVIEKMEESAKSDIPGLEKLLQNVHSRDRIASSGLLSLELRKSTRSEIANLIPLLKDPDPRIRYVAADALGEIGN</sequence>
<dbReference type="EMBL" id="CP003600">
    <property type="protein sequence ID" value="AFY94050.1"/>
    <property type="molecule type" value="Genomic_DNA"/>
</dbReference>
<dbReference type="GO" id="GO:0030089">
    <property type="term" value="C:phycobilisome"/>
    <property type="evidence" value="ECO:0007669"/>
    <property type="project" value="UniProtKB-KW"/>
</dbReference>